<dbReference type="GO" id="GO:0009306">
    <property type="term" value="P:protein secretion"/>
    <property type="evidence" value="ECO:0007669"/>
    <property type="project" value="InterPro"/>
</dbReference>
<organism evidence="10 11">
    <name type="scientific">Ewingella americana (strain ATCC 33852 / DSM 4580 / CCUG 14506 / JCM 5911 / LMG 7869 / NCTC 12157 / CDC 1468-78)</name>
    <dbReference type="NCBI Taxonomy" id="910964"/>
    <lineage>
        <taxon>Bacteria</taxon>
        <taxon>Pseudomonadati</taxon>
        <taxon>Pseudomonadota</taxon>
        <taxon>Gammaproteobacteria</taxon>
        <taxon>Enterobacterales</taxon>
        <taxon>Yersiniaceae</taxon>
        <taxon>Ewingella</taxon>
    </lineage>
</organism>
<dbReference type="AlphaFoldDB" id="A0A085G7Y8"/>
<dbReference type="RefSeq" id="WP_034792176.1">
    <property type="nucleotide sequence ID" value="NZ_JMPJ01000063.1"/>
</dbReference>
<comment type="similarity">
    <text evidence="2">Belongs to the type III secretion exporter family.</text>
</comment>
<sequence length="361" mass="40916">MAEKTEKASPQKLQEARRKGQVSQSQDIPKLLIMLGVTETVFAMVDESLEKLQALIMLPLQRLDQPFDAALNDIVGSALLLVAVFFMMTLGVAVLLRIVGGWAQFGPLFATEALQLKLDALNPMGKFKQMFSGRQFVQLLVSILKAVVMAFVFYKLITPKLGEIAELSTTSLEGFIHAAVEILEKLTRTIFGVLLAFGVADYGLQKYFFLKQNRMSMEDLKNEYKQNEGDPHTKGHRKQLAQELANEAPKKRVAPADVENADVLLINPTHFAVGLYYRPDETPLPKLVFKTEDEEVREVIKMAHDAKIPVIRYIWLTRTLYRTTREGAYIPRETLKAVAQIYRLLRELEEQVGDQIIEYED</sequence>
<keyword evidence="5 9" id="KW-1133">Transmembrane helix</keyword>
<dbReference type="PANTHER" id="PTHR30531:SF14">
    <property type="entry name" value="SURFACE PRESENTATION OF ANTIGENS PROTEIN SPAS"/>
    <property type="match status" value="1"/>
</dbReference>
<keyword evidence="6" id="KW-0843">Virulence</keyword>
<evidence type="ECO:0000256" key="6">
    <source>
        <dbReference type="ARBA" id="ARBA00023026"/>
    </source>
</evidence>
<dbReference type="Pfam" id="PF01312">
    <property type="entry name" value="Bac_export_2"/>
    <property type="match status" value="1"/>
</dbReference>
<dbReference type="STRING" id="910964.GEAM_2616"/>
<evidence type="ECO:0000256" key="4">
    <source>
        <dbReference type="ARBA" id="ARBA00022692"/>
    </source>
</evidence>
<dbReference type="Proteomes" id="UP000028640">
    <property type="component" value="Unassembled WGS sequence"/>
</dbReference>
<evidence type="ECO:0000256" key="2">
    <source>
        <dbReference type="ARBA" id="ARBA00010690"/>
    </source>
</evidence>
<dbReference type="NCBIfam" id="TIGR01404">
    <property type="entry name" value="FlhB_rel_III"/>
    <property type="match status" value="1"/>
</dbReference>
<evidence type="ECO:0000313" key="10">
    <source>
        <dbReference type="EMBL" id="KFC79833.1"/>
    </source>
</evidence>
<comment type="subcellular location">
    <subcellularLocation>
        <location evidence="1">Cell membrane</location>
        <topology evidence="1">Multi-pass membrane protein</topology>
    </subcellularLocation>
</comment>
<dbReference type="Gene3D" id="3.40.1690.10">
    <property type="entry name" value="secretion proteins EscU"/>
    <property type="match status" value="1"/>
</dbReference>
<comment type="caution">
    <text evidence="10">The sequence shown here is derived from an EMBL/GenBank/DDBJ whole genome shotgun (WGS) entry which is preliminary data.</text>
</comment>
<keyword evidence="4 9" id="KW-0812">Transmembrane</keyword>
<gene>
    <name evidence="10" type="ORF">GEAM_2616</name>
</gene>
<evidence type="ECO:0000256" key="8">
    <source>
        <dbReference type="SAM" id="MobiDB-lite"/>
    </source>
</evidence>
<keyword evidence="11" id="KW-1185">Reference proteome</keyword>
<evidence type="ECO:0000256" key="9">
    <source>
        <dbReference type="SAM" id="Phobius"/>
    </source>
</evidence>
<accession>A0A085G7Y8</accession>
<dbReference type="InterPro" id="IPR029025">
    <property type="entry name" value="T3SS_substrate_exporter_C"/>
</dbReference>
<feature type="compositionally biased region" description="Basic and acidic residues" evidence="8">
    <location>
        <begin position="1"/>
        <end position="18"/>
    </location>
</feature>
<feature type="region of interest" description="Disordered" evidence="8">
    <location>
        <begin position="1"/>
        <end position="21"/>
    </location>
</feature>
<evidence type="ECO:0000256" key="3">
    <source>
        <dbReference type="ARBA" id="ARBA00022475"/>
    </source>
</evidence>
<feature type="transmembrane region" description="Helical" evidence="9">
    <location>
        <begin position="136"/>
        <end position="157"/>
    </location>
</feature>
<evidence type="ECO:0000256" key="7">
    <source>
        <dbReference type="ARBA" id="ARBA00023136"/>
    </source>
</evidence>
<dbReference type="eggNOG" id="COG1377">
    <property type="taxonomic scope" value="Bacteria"/>
</dbReference>
<protein>
    <submittedName>
        <fullName evidence="10">Type III secretion system inner membrane protein</fullName>
    </submittedName>
</protein>
<proteinExistence type="inferred from homology"/>
<feature type="transmembrane region" description="Helical" evidence="9">
    <location>
        <begin position="74"/>
        <end position="96"/>
    </location>
</feature>
<evidence type="ECO:0000256" key="1">
    <source>
        <dbReference type="ARBA" id="ARBA00004651"/>
    </source>
</evidence>
<name>A0A085G7Y8_EWIA3</name>
<evidence type="ECO:0000256" key="5">
    <source>
        <dbReference type="ARBA" id="ARBA00022989"/>
    </source>
</evidence>
<keyword evidence="7 9" id="KW-0472">Membrane</keyword>
<dbReference type="OrthoDB" id="9807950at2"/>
<dbReference type="GeneID" id="78382835"/>
<dbReference type="PANTHER" id="PTHR30531">
    <property type="entry name" value="FLAGELLAR BIOSYNTHETIC PROTEIN FLHB"/>
    <property type="match status" value="1"/>
</dbReference>
<dbReference type="EMBL" id="JMPJ01000063">
    <property type="protein sequence ID" value="KFC79833.1"/>
    <property type="molecule type" value="Genomic_DNA"/>
</dbReference>
<dbReference type="InterPro" id="IPR006307">
    <property type="entry name" value="BsaZ-like"/>
</dbReference>
<dbReference type="PRINTS" id="PR00950">
    <property type="entry name" value="TYPE3IMSPROT"/>
</dbReference>
<dbReference type="GO" id="GO:0005886">
    <property type="term" value="C:plasma membrane"/>
    <property type="evidence" value="ECO:0007669"/>
    <property type="project" value="UniProtKB-SubCell"/>
</dbReference>
<reference evidence="10 11" key="1">
    <citation type="submission" date="2014-05" db="EMBL/GenBank/DDBJ databases">
        <title>ATOL: Assembling a taxonomically balanced genome-scale reconstruction of the evolutionary history of the Enterobacteriaceae.</title>
        <authorList>
            <person name="Plunkett G.III."/>
            <person name="Neeno-Eckwall E.C."/>
            <person name="Glasner J.D."/>
            <person name="Perna N.T."/>
        </authorList>
    </citation>
    <scope>NUCLEOTIDE SEQUENCE [LARGE SCALE GENOMIC DNA]</scope>
    <source>
        <strain evidence="10 11">ATCC 33852</strain>
    </source>
</reference>
<keyword evidence="3" id="KW-1003">Cell membrane</keyword>
<evidence type="ECO:0000313" key="11">
    <source>
        <dbReference type="Proteomes" id="UP000028640"/>
    </source>
</evidence>
<dbReference type="SUPFAM" id="SSF160544">
    <property type="entry name" value="EscU C-terminal domain-like"/>
    <property type="match status" value="1"/>
</dbReference>
<dbReference type="InterPro" id="IPR006135">
    <property type="entry name" value="T3SS_substrate_exporter"/>
</dbReference>